<evidence type="ECO:0000313" key="1">
    <source>
        <dbReference type="EMBL" id="GGL40974.1"/>
    </source>
</evidence>
<dbReference type="EMBL" id="BMMH01000027">
    <property type="protein sequence ID" value="GGL40974.1"/>
    <property type="molecule type" value="Genomic_DNA"/>
</dbReference>
<keyword evidence="2" id="KW-1185">Reference proteome</keyword>
<dbReference type="RefSeq" id="WP_063000524.1">
    <property type="nucleotide sequence ID" value="NZ_BMMH01000027.1"/>
</dbReference>
<sequence>MELRDSRAGGTVGSEATIVHATPITARWWTWAGYRANATLAASMSTIAARHRPDDFGIPLRPDLTADLWRGALETVRSGLPALEQPAADQRAVRGLKFSDVLPPDLASATIAARLADLDGARRVLSEKVRFLRIG</sequence>
<dbReference type="AlphaFoldDB" id="A0A917VYU8"/>
<organism evidence="1 2">
    <name type="scientific">Nocardia jinanensis</name>
    <dbReference type="NCBI Taxonomy" id="382504"/>
    <lineage>
        <taxon>Bacteria</taxon>
        <taxon>Bacillati</taxon>
        <taxon>Actinomycetota</taxon>
        <taxon>Actinomycetes</taxon>
        <taxon>Mycobacteriales</taxon>
        <taxon>Nocardiaceae</taxon>
        <taxon>Nocardia</taxon>
    </lineage>
</organism>
<proteinExistence type="predicted"/>
<reference evidence="1" key="2">
    <citation type="submission" date="2020-09" db="EMBL/GenBank/DDBJ databases">
        <authorList>
            <person name="Sun Q."/>
            <person name="Zhou Y."/>
        </authorList>
    </citation>
    <scope>NUCLEOTIDE SEQUENCE</scope>
    <source>
        <strain evidence="1">CGMCC 4.3508</strain>
    </source>
</reference>
<comment type="caution">
    <text evidence="1">The sequence shown here is derived from an EMBL/GenBank/DDBJ whole genome shotgun (WGS) entry which is preliminary data.</text>
</comment>
<protein>
    <submittedName>
        <fullName evidence="1">Uncharacterized protein</fullName>
    </submittedName>
</protein>
<reference evidence="1" key="1">
    <citation type="journal article" date="2014" name="Int. J. Syst. Evol. Microbiol.">
        <title>Complete genome sequence of Corynebacterium casei LMG S-19264T (=DSM 44701T), isolated from a smear-ripened cheese.</title>
        <authorList>
            <consortium name="US DOE Joint Genome Institute (JGI-PGF)"/>
            <person name="Walter F."/>
            <person name="Albersmeier A."/>
            <person name="Kalinowski J."/>
            <person name="Ruckert C."/>
        </authorList>
    </citation>
    <scope>NUCLEOTIDE SEQUENCE</scope>
    <source>
        <strain evidence="1">CGMCC 4.3508</strain>
    </source>
</reference>
<gene>
    <name evidence="1" type="ORF">GCM10011588_64730</name>
</gene>
<evidence type="ECO:0000313" key="2">
    <source>
        <dbReference type="Proteomes" id="UP000638263"/>
    </source>
</evidence>
<accession>A0A917VYU8</accession>
<dbReference type="Proteomes" id="UP000638263">
    <property type="component" value="Unassembled WGS sequence"/>
</dbReference>
<name>A0A917VYU8_9NOCA</name>